<feature type="region of interest" description="Disordered" evidence="1">
    <location>
        <begin position="242"/>
        <end position="266"/>
    </location>
</feature>
<dbReference type="InterPro" id="IPR021833">
    <property type="entry name" value="DUF3425"/>
</dbReference>
<dbReference type="EMBL" id="KV425564">
    <property type="protein sequence ID" value="KZT26985.1"/>
    <property type="molecule type" value="Genomic_DNA"/>
</dbReference>
<feature type="compositionally biased region" description="Polar residues" evidence="1">
    <location>
        <begin position="158"/>
        <end position="168"/>
    </location>
</feature>
<evidence type="ECO:0000313" key="4">
    <source>
        <dbReference type="Proteomes" id="UP000076761"/>
    </source>
</evidence>
<feature type="region of interest" description="Disordered" evidence="1">
    <location>
        <begin position="1"/>
        <end position="54"/>
    </location>
</feature>
<protein>
    <recommendedName>
        <fullName evidence="2">BZIP domain-containing protein</fullName>
    </recommendedName>
</protein>
<dbReference type="Pfam" id="PF11905">
    <property type="entry name" value="DUF3425"/>
    <property type="match status" value="1"/>
</dbReference>
<keyword evidence="4" id="KW-1185">Reference proteome</keyword>
<feature type="region of interest" description="Disordered" evidence="1">
    <location>
        <begin position="141"/>
        <end position="222"/>
    </location>
</feature>
<dbReference type="InterPro" id="IPR046347">
    <property type="entry name" value="bZIP_sf"/>
</dbReference>
<feature type="region of interest" description="Disordered" evidence="1">
    <location>
        <begin position="296"/>
        <end position="318"/>
    </location>
</feature>
<proteinExistence type="predicted"/>
<feature type="compositionally biased region" description="Basic and acidic residues" evidence="1">
    <location>
        <begin position="1"/>
        <end position="13"/>
    </location>
</feature>
<dbReference type="SUPFAM" id="SSF57959">
    <property type="entry name" value="Leucine zipper domain"/>
    <property type="match status" value="1"/>
</dbReference>
<dbReference type="SMART" id="SM00338">
    <property type="entry name" value="BRLZ"/>
    <property type="match status" value="1"/>
</dbReference>
<accession>A0A165TPN3</accession>
<name>A0A165TPN3_9AGAM</name>
<feature type="domain" description="BZIP" evidence="2">
    <location>
        <begin position="47"/>
        <end position="104"/>
    </location>
</feature>
<dbReference type="PANTHER" id="PTHR38116">
    <property type="entry name" value="CHROMOSOME 7, WHOLE GENOME SHOTGUN SEQUENCE"/>
    <property type="match status" value="1"/>
</dbReference>
<dbReference type="CDD" id="cd14688">
    <property type="entry name" value="bZIP_YAP"/>
    <property type="match status" value="1"/>
</dbReference>
<dbReference type="PROSITE" id="PS00036">
    <property type="entry name" value="BZIP_BASIC"/>
    <property type="match status" value="1"/>
</dbReference>
<dbReference type="Gene3D" id="1.20.5.170">
    <property type="match status" value="1"/>
</dbReference>
<dbReference type="Proteomes" id="UP000076761">
    <property type="component" value="Unassembled WGS sequence"/>
</dbReference>
<dbReference type="PROSITE" id="PS50217">
    <property type="entry name" value="BZIP"/>
    <property type="match status" value="1"/>
</dbReference>
<evidence type="ECO:0000313" key="3">
    <source>
        <dbReference type="EMBL" id="KZT26985.1"/>
    </source>
</evidence>
<reference evidence="3 4" key="1">
    <citation type="journal article" date="2016" name="Mol. Biol. Evol.">
        <title>Comparative Genomics of Early-Diverging Mushroom-Forming Fungi Provides Insights into the Origins of Lignocellulose Decay Capabilities.</title>
        <authorList>
            <person name="Nagy L.G."/>
            <person name="Riley R."/>
            <person name="Tritt A."/>
            <person name="Adam C."/>
            <person name="Daum C."/>
            <person name="Floudas D."/>
            <person name="Sun H."/>
            <person name="Yadav J.S."/>
            <person name="Pangilinan J."/>
            <person name="Larsson K.H."/>
            <person name="Matsuura K."/>
            <person name="Barry K."/>
            <person name="Labutti K."/>
            <person name="Kuo R."/>
            <person name="Ohm R.A."/>
            <person name="Bhattacharya S.S."/>
            <person name="Shirouzu T."/>
            <person name="Yoshinaga Y."/>
            <person name="Martin F.M."/>
            <person name="Grigoriev I.V."/>
            <person name="Hibbett D.S."/>
        </authorList>
    </citation>
    <scope>NUCLEOTIDE SEQUENCE [LARGE SCALE GENOMIC DNA]</scope>
    <source>
        <strain evidence="3 4">HHB14362 ss-1</strain>
    </source>
</reference>
<evidence type="ECO:0000259" key="2">
    <source>
        <dbReference type="PROSITE" id="PS50217"/>
    </source>
</evidence>
<dbReference type="OrthoDB" id="2245989at2759"/>
<organism evidence="3 4">
    <name type="scientific">Neolentinus lepideus HHB14362 ss-1</name>
    <dbReference type="NCBI Taxonomy" id="1314782"/>
    <lineage>
        <taxon>Eukaryota</taxon>
        <taxon>Fungi</taxon>
        <taxon>Dikarya</taxon>
        <taxon>Basidiomycota</taxon>
        <taxon>Agaricomycotina</taxon>
        <taxon>Agaricomycetes</taxon>
        <taxon>Gloeophyllales</taxon>
        <taxon>Gloeophyllaceae</taxon>
        <taxon>Neolentinus</taxon>
    </lineage>
</organism>
<dbReference type="InParanoid" id="A0A165TPN3"/>
<evidence type="ECO:0000256" key="1">
    <source>
        <dbReference type="SAM" id="MobiDB-lite"/>
    </source>
</evidence>
<dbReference type="PANTHER" id="PTHR38116:SF9">
    <property type="entry name" value="BZIP DOMAIN-CONTAINING PROTEIN"/>
    <property type="match status" value="1"/>
</dbReference>
<feature type="compositionally biased region" description="Polar residues" evidence="1">
    <location>
        <begin position="193"/>
        <end position="205"/>
    </location>
</feature>
<dbReference type="STRING" id="1314782.A0A165TPN3"/>
<dbReference type="GO" id="GO:0003700">
    <property type="term" value="F:DNA-binding transcription factor activity"/>
    <property type="evidence" value="ECO:0007669"/>
    <property type="project" value="InterPro"/>
</dbReference>
<dbReference type="AlphaFoldDB" id="A0A165TPN3"/>
<dbReference type="InterPro" id="IPR004827">
    <property type="entry name" value="bZIP"/>
</dbReference>
<dbReference type="Pfam" id="PF00170">
    <property type="entry name" value="bZIP_1"/>
    <property type="match status" value="1"/>
</dbReference>
<feature type="compositionally biased region" description="Polar residues" evidence="1">
    <location>
        <begin position="212"/>
        <end position="222"/>
    </location>
</feature>
<gene>
    <name evidence="3" type="ORF">NEOLEDRAFT_1161887</name>
</gene>
<sequence>MSSLRERSISHDIDESDVSSPMDGQDLANSQSNRPGRKKNPNSQAARRDQNRIAQREFRLRKQQRIRDLEARVEILSGGKDEALSEMREILKDLMHENQVLRNLLKSLSAFIGEGAGGLLPRLGWDLTDFNNFINKAETDTAWESHQRRKKRPDTTLPPGTQPNQTAQKRPAEDDDIHGPSKRKATSVDRETNGYTMLNSMTSGLNPLPASGSYSADSRPSADTSFFSELIRGTARSPMFLSQTAASPSSTPATYGTASTSTMSTAGSSYQNSYMPPLNMNVDATLPALHFVSNPAVPPPQPQQNMRTPHTPDEDTIDDDPKRNEAHKLIHYHLDNFKRNSAYCLPSSLRPTLVQKTVPHESAIDRIPHPELRDRMILLRGRYDLVDCLHDYRAAVTIHGDDVLAHTNWEIGETWLRRYGFLVDQSTLNVCNRWRRERGEIELRLSDLGPVDQQPSAV</sequence>